<evidence type="ECO:0000256" key="1">
    <source>
        <dbReference type="SAM" id="SignalP"/>
    </source>
</evidence>
<name>L0B188_THEEQ</name>
<dbReference type="eggNOG" id="ENOG502QWYV">
    <property type="taxonomic scope" value="Eukaryota"/>
</dbReference>
<dbReference type="GeneID" id="15805384"/>
<gene>
    <name evidence="2" type="ORF">BEWA_004140</name>
</gene>
<organism evidence="2 3">
    <name type="scientific">Theileria equi strain WA</name>
    <dbReference type="NCBI Taxonomy" id="1537102"/>
    <lineage>
        <taxon>Eukaryota</taxon>
        <taxon>Sar</taxon>
        <taxon>Alveolata</taxon>
        <taxon>Apicomplexa</taxon>
        <taxon>Aconoidasida</taxon>
        <taxon>Piroplasmida</taxon>
        <taxon>Theileriidae</taxon>
        <taxon>Theileria</taxon>
    </lineage>
</organism>
<dbReference type="VEuPathDB" id="PiroplasmaDB:BEWA_004140"/>
<accession>L0B188</accession>
<evidence type="ECO:0000313" key="2">
    <source>
        <dbReference type="EMBL" id="AFZ81006.1"/>
    </source>
</evidence>
<proteinExistence type="predicted"/>
<dbReference type="Proteomes" id="UP000031512">
    <property type="component" value="Chromosome 3"/>
</dbReference>
<evidence type="ECO:0000313" key="3">
    <source>
        <dbReference type="Proteomes" id="UP000031512"/>
    </source>
</evidence>
<keyword evidence="3" id="KW-1185">Reference proteome</keyword>
<reference evidence="2 3" key="1">
    <citation type="journal article" date="2012" name="BMC Genomics">
        <title>Comparative genomic analysis and phylogenetic position of Theileria equi.</title>
        <authorList>
            <person name="Kappmeyer L.S."/>
            <person name="Thiagarajan M."/>
            <person name="Herndon D.R."/>
            <person name="Ramsay J.D."/>
            <person name="Caler E."/>
            <person name="Djikeng A."/>
            <person name="Gillespie J.J."/>
            <person name="Lau A.O."/>
            <person name="Roalson E.H."/>
            <person name="Silva J.C."/>
            <person name="Silva M.G."/>
            <person name="Suarez C.E."/>
            <person name="Ueti M.W."/>
            <person name="Nene V.M."/>
            <person name="Mealey R.H."/>
            <person name="Knowles D.P."/>
            <person name="Brayton K.A."/>
        </authorList>
    </citation>
    <scope>NUCLEOTIDE SEQUENCE [LARGE SCALE GENOMIC DNA]</scope>
    <source>
        <strain evidence="2 3">WA</strain>
    </source>
</reference>
<protein>
    <submittedName>
        <fullName evidence="2">Signal peptide-containing protein</fullName>
    </submittedName>
</protein>
<dbReference type="EMBL" id="CP001670">
    <property type="protein sequence ID" value="AFZ81006.1"/>
    <property type="molecule type" value="Genomic_DNA"/>
</dbReference>
<dbReference type="RefSeq" id="XP_004830672.1">
    <property type="nucleotide sequence ID" value="XM_004830615.1"/>
</dbReference>
<sequence>MDFNMAFFLLLVPVFRLGVFARETIDIAKEMQGDECKVIVQKKGDISFTIYNRMPRVNVSKIVYNDQILWETTDNDILYHHFTVYRLYKKPVIAYLYFTDGRKSDYVQFKFENGQWIRVNDGEYQRLMEKMQNERTFDIKNPNVYNLVKMEEYSPFGITARIYMNNSKFRIGTIVDGEDVLWESKSWEERCEHIIVHGSPTYPKLVHMFIKLADNHKVLYFERREDKWVEVEKDQFFEKLQELDNACEEDERP</sequence>
<dbReference type="KEGG" id="beq:BEWA_004140"/>
<keyword evidence="1" id="KW-0732">Signal</keyword>
<dbReference type="Pfam" id="PF04385">
    <property type="entry name" value="FAINT"/>
    <property type="match status" value="1"/>
</dbReference>
<dbReference type="OrthoDB" id="361998at2759"/>
<dbReference type="InterPro" id="IPR007480">
    <property type="entry name" value="DUF529"/>
</dbReference>
<feature type="signal peptide" evidence="1">
    <location>
        <begin position="1"/>
        <end position="21"/>
    </location>
</feature>
<dbReference type="AlphaFoldDB" id="L0B188"/>
<feature type="chain" id="PRO_5003939629" evidence="1">
    <location>
        <begin position="22"/>
        <end position="253"/>
    </location>
</feature>